<accession>A0AB34KTE5</accession>
<feature type="compositionally biased region" description="Basic residues" evidence="5">
    <location>
        <begin position="335"/>
        <end position="344"/>
    </location>
</feature>
<gene>
    <name evidence="7" type="ORF">WHR41_03723</name>
</gene>
<comment type="subcellular location">
    <subcellularLocation>
        <location evidence="1">Nucleus</location>
    </subcellularLocation>
</comment>
<feature type="compositionally biased region" description="Gly residues" evidence="5">
    <location>
        <begin position="324"/>
        <end position="334"/>
    </location>
</feature>
<evidence type="ECO:0000259" key="6">
    <source>
        <dbReference type="Pfam" id="PF05182"/>
    </source>
</evidence>
<evidence type="ECO:0000256" key="5">
    <source>
        <dbReference type="SAM" id="MobiDB-lite"/>
    </source>
</evidence>
<feature type="compositionally biased region" description="Low complexity" evidence="5">
    <location>
        <begin position="282"/>
        <end position="292"/>
    </location>
</feature>
<dbReference type="RefSeq" id="XP_069230507.1">
    <property type="nucleotide sequence ID" value="XM_069372329.1"/>
</dbReference>
<dbReference type="GO" id="GO:0006397">
    <property type="term" value="P:mRNA processing"/>
    <property type="evidence" value="ECO:0007669"/>
    <property type="project" value="UniProtKB-KW"/>
</dbReference>
<evidence type="ECO:0000256" key="3">
    <source>
        <dbReference type="ARBA" id="ARBA00022664"/>
    </source>
</evidence>
<evidence type="ECO:0000256" key="1">
    <source>
        <dbReference type="ARBA" id="ARBA00004123"/>
    </source>
</evidence>
<dbReference type="Pfam" id="PF05182">
    <property type="entry name" value="Fip1"/>
    <property type="match status" value="1"/>
</dbReference>
<dbReference type="InterPro" id="IPR051187">
    <property type="entry name" value="Pre-mRNA_3'-end_processing_reg"/>
</dbReference>
<dbReference type="PANTHER" id="PTHR13484">
    <property type="entry name" value="FIP1-LIKE 1 PROTEIN"/>
    <property type="match status" value="1"/>
</dbReference>
<name>A0AB34KTE5_9PEZI</name>
<proteinExistence type="inferred from homology"/>
<feature type="domain" description="Pre-mRNA polyadenylation factor Fip1" evidence="6">
    <location>
        <begin position="143"/>
        <end position="185"/>
    </location>
</feature>
<dbReference type="PANTHER" id="PTHR13484:SF0">
    <property type="entry name" value="PRE-MRNA 3'-END-PROCESSING FACTOR FIP1"/>
    <property type="match status" value="1"/>
</dbReference>
<feature type="region of interest" description="Disordered" evidence="5">
    <location>
        <begin position="323"/>
        <end position="344"/>
    </location>
</feature>
<dbReference type="GeneID" id="96005167"/>
<dbReference type="AlphaFoldDB" id="A0AB34KTE5"/>
<comment type="similarity">
    <text evidence="2">Belongs to the FIP1 family.</text>
</comment>
<feature type="compositionally biased region" description="Polar residues" evidence="5">
    <location>
        <begin position="68"/>
        <end position="77"/>
    </location>
</feature>
<evidence type="ECO:0000256" key="4">
    <source>
        <dbReference type="ARBA" id="ARBA00023242"/>
    </source>
</evidence>
<comment type="caution">
    <text evidence="7">The sequence shown here is derived from an EMBL/GenBank/DDBJ whole genome shotgun (WGS) entry which is preliminary data.</text>
</comment>
<evidence type="ECO:0000256" key="2">
    <source>
        <dbReference type="ARBA" id="ARBA00007459"/>
    </source>
</evidence>
<keyword evidence="4" id="KW-0539">Nucleus</keyword>
<protein>
    <recommendedName>
        <fullName evidence="6">Pre-mRNA polyadenylation factor Fip1 domain-containing protein</fullName>
    </recommendedName>
</protein>
<keyword evidence="8" id="KW-1185">Reference proteome</keyword>
<dbReference type="EMBL" id="JAAQHG020000010">
    <property type="protein sequence ID" value="KAL1587402.1"/>
    <property type="molecule type" value="Genomic_DNA"/>
</dbReference>
<feature type="region of interest" description="Disordered" evidence="5">
    <location>
        <begin position="1"/>
        <end position="117"/>
    </location>
</feature>
<feature type="compositionally biased region" description="Gly residues" evidence="5">
    <location>
        <begin position="272"/>
        <end position="281"/>
    </location>
</feature>
<dbReference type="InterPro" id="IPR007854">
    <property type="entry name" value="Fip1_dom"/>
</dbReference>
<evidence type="ECO:0000313" key="7">
    <source>
        <dbReference type="EMBL" id="KAL1587402.1"/>
    </source>
</evidence>
<feature type="region of interest" description="Disordered" evidence="5">
    <location>
        <begin position="252"/>
        <end position="308"/>
    </location>
</feature>
<sequence>MEDEEDDLYGTDTQDHADQAPADGDAQVKAEQMDVSEEEEDSEDDIQITTERPEGVKAESVPPRATSAKPQSATLDRTASVDPSPPSKVPKTEHGTSATTTVKGAPTHGGKEGKDFPQIRTSTVNLSANPSWPGVNKPITLLDIDADLAENSKLWRLPGTDQTDFFNYGFDEYTWTQYCVRQQSMAGTIAQQKDEDMQMKAMLGMGGDSGGGMPGMPGPTPPGMPGMDQMMQMMSQGMDPSKMDMNQFMAMMGGMPGGGPGGHTPQPPSGPAFGGQGGFGGQSPHPQGQFQPPSGPSGGQGFGPGMNTEGLSAQQIAIMQQEQGGMGGHGGGGRGRGRRGRGYY</sequence>
<dbReference type="Proteomes" id="UP000803884">
    <property type="component" value="Unassembled WGS sequence"/>
</dbReference>
<reference evidence="7 8" key="1">
    <citation type="journal article" date="2020" name="Microbiol. Resour. Announc.">
        <title>Draft Genome Sequence of a Cladosporium Species Isolated from the Mesophotic Ascidian Didemnum maculosum.</title>
        <authorList>
            <person name="Gioti A."/>
            <person name="Siaperas R."/>
            <person name="Nikolaivits E."/>
            <person name="Le Goff G."/>
            <person name="Ouazzani J."/>
            <person name="Kotoulas G."/>
            <person name="Topakas E."/>
        </authorList>
    </citation>
    <scope>NUCLEOTIDE SEQUENCE [LARGE SCALE GENOMIC DNA]</scope>
    <source>
        <strain evidence="7 8">TM138-S3</strain>
    </source>
</reference>
<feature type="compositionally biased region" description="Acidic residues" evidence="5">
    <location>
        <begin position="34"/>
        <end position="46"/>
    </location>
</feature>
<keyword evidence="3" id="KW-0507">mRNA processing</keyword>
<organism evidence="7 8">
    <name type="scientific">Cladosporium halotolerans</name>
    <dbReference type="NCBI Taxonomy" id="1052096"/>
    <lineage>
        <taxon>Eukaryota</taxon>
        <taxon>Fungi</taxon>
        <taxon>Dikarya</taxon>
        <taxon>Ascomycota</taxon>
        <taxon>Pezizomycotina</taxon>
        <taxon>Dothideomycetes</taxon>
        <taxon>Dothideomycetidae</taxon>
        <taxon>Cladosporiales</taxon>
        <taxon>Cladosporiaceae</taxon>
        <taxon>Cladosporium</taxon>
    </lineage>
</organism>
<dbReference type="GO" id="GO:0005847">
    <property type="term" value="C:mRNA cleavage and polyadenylation specificity factor complex"/>
    <property type="evidence" value="ECO:0007669"/>
    <property type="project" value="TreeGrafter"/>
</dbReference>
<evidence type="ECO:0000313" key="8">
    <source>
        <dbReference type="Proteomes" id="UP000803884"/>
    </source>
</evidence>